<organism evidence="2 3">
    <name type="scientific">Streptomyces mordarskii</name>
    <dbReference type="NCBI Taxonomy" id="1226758"/>
    <lineage>
        <taxon>Bacteria</taxon>
        <taxon>Bacillati</taxon>
        <taxon>Actinomycetota</taxon>
        <taxon>Actinomycetes</taxon>
        <taxon>Kitasatosporales</taxon>
        <taxon>Streptomycetaceae</taxon>
        <taxon>Streptomyces</taxon>
    </lineage>
</organism>
<feature type="compositionally biased region" description="Basic and acidic residues" evidence="1">
    <location>
        <begin position="35"/>
        <end position="54"/>
    </location>
</feature>
<evidence type="ECO:0000313" key="3">
    <source>
        <dbReference type="Proteomes" id="UP001501576"/>
    </source>
</evidence>
<reference evidence="2 3" key="1">
    <citation type="journal article" date="2019" name="Int. J. Syst. Evol. Microbiol.">
        <title>The Global Catalogue of Microorganisms (GCM) 10K type strain sequencing project: providing services to taxonomists for standard genome sequencing and annotation.</title>
        <authorList>
            <consortium name="The Broad Institute Genomics Platform"/>
            <consortium name="The Broad Institute Genome Sequencing Center for Infectious Disease"/>
            <person name="Wu L."/>
            <person name="Ma J."/>
        </authorList>
    </citation>
    <scope>NUCLEOTIDE SEQUENCE [LARGE SCALE GENOMIC DNA]</scope>
    <source>
        <strain evidence="2 3">JCM 5052</strain>
    </source>
</reference>
<sequence>MRVQLIADRVQRLREHRIRVVQRTAHPQPLTPLPREQERHPATGHRTLNEPGRRAPLGERLQAGQQPVPVLGDQRRALLERRAAHGERVAEVGRPQFGPLGQVAVQLLGLLAQPLRRPGREQHRQGRPALIGGLNGLNNVSRRGLFHHGVGIGAAEAEGGDARAARMAGLRPLHLLRQQADVARRPVDMRGGLVHVQCPRQHPVPHGEDHLHHAGDTGRGLRVADVGLDGAEQQRLPLRPVLPVRGEQRLRLDRVAQPGARAMGLDRVHLGRGQTGTGQRLADDALLRRPVRRRQTIGRTVLVDGRAAYEREHRMAIAARVREPLDEQHADALAPAGAVRTGRERLDPAVLGEPALTAEVHEHTGRRHHGHTARERDRALAAAQRLDRRVEGDQRGGAGGVDGDRRAFETEGVGEPARNHAGRVAGAHVAFEALRVAQQ</sequence>
<feature type="compositionally biased region" description="Basic and acidic residues" evidence="1">
    <location>
        <begin position="372"/>
        <end position="394"/>
    </location>
</feature>
<evidence type="ECO:0000313" key="2">
    <source>
        <dbReference type="EMBL" id="GAA0535420.1"/>
    </source>
</evidence>
<feature type="region of interest" description="Disordered" evidence="1">
    <location>
        <begin position="24"/>
        <end position="54"/>
    </location>
</feature>
<comment type="caution">
    <text evidence="2">The sequence shown here is derived from an EMBL/GenBank/DDBJ whole genome shotgun (WGS) entry which is preliminary data.</text>
</comment>
<dbReference type="EMBL" id="BAAABZ010000041">
    <property type="protein sequence ID" value="GAA0535420.1"/>
    <property type="molecule type" value="Genomic_DNA"/>
</dbReference>
<evidence type="ECO:0000256" key="1">
    <source>
        <dbReference type="SAM" id="MobiDB-lite"/>
    </source>
</evidence>
<protein>
    <submittedName>
        <fullName evidence="2">Uncharacterized protein</fullName>
    </submittedName>
</protein>
<name>A0ABN1D6B6_9ACTN</name>
<feature type="region of interest" description="Disordered" evidence="1">
    <location>
        <begin position="362"/>
        <end position="406"/>
    </location>
</feature>
<gene>
    <name evidence="2" type="ORF">GCM10010390_41460</name>
</gene>
<keyword evidence="3" id="KW-1185">Reference proteome</keyword>
<proteinExistence type="predicted"/>
<accession>A0ABN1D6B6</accession>
<dbReference type="Proteomes" id="UP001501576">
    <property type="component" value="Unassembled WGS sequence"/>
</dbReference>